<dbReference type="InterPro" id="IPR020287">
    <property type="entry name" value="Tail_sheath_C"/>
</dbReference>
<evidence type="ECO:0000256" key="1">
    <source>
        <dbReference type="ARBA" id="ARBA00008005"/>
    </source>
</evidence>
<evidence type="ECO:0000259" key="2">
    <source>
        <dbReference type="Pfam" id="PF17482"/>
    </source>
</evidence>
<dbReference type="AlphaFoldDB" id="W4M1X2"/>
<dbReference type="PANTHER" id="PTHR35861:SF1">
    <property type="entry name" value="PHAGE TAIL SHEATH PROTEIN"/>
    <property type="match status" value="1"/>
</dbReference>
<sequence>MAYKTPGVFVEEIATFPPSVVPVETAIPAFIGYTAKAVSDDGNDLRHVPTRITSLLEFETLFGGDFRPAAYNVVIDTNNGNALGSISPDNSRRYYLYGCLRHFYANGGGPCYIVSVGSYTDAPELGNTTTPAGLAGGLSRLERFDEPTLIVCPDGVSLSASDLGSWQVAALAQCEKLQDRFVIMDLRDGNLAVSLAIDPIANFRQQVGTNNLKYGAAYYPWVRTIYRPAVHFRRLNLVAPNGTAIPDLSLNTLTGEPDIDALVPAARTANNNVETLVETVDIGDMAGPSPLTLNRDNFSDLSDHFDNLLDLLRQTDSTALATVRQRFSNLLLLVRATALALQAMDDATLPGELAAEVTNLSEDTDLVNTIISLVALEKNASVMDSVNAARVVGDVADDYSDLSSTVWIAPNATVGAIAANTDTLTGANALETALNAATALAELFERLAAAVLSVFSAGVFLSEEAERQLFSTHPVFQNIDEQVKRTMSLLPPSGAVAGVYAAVDRTRGVWKAPANVSLADVIGPAVRLNDAAQADLNVHSTGKSVNAIRAFTGKGTLIWGARTLAGNDNEWRYISVRRFFNMVEESIEKASEPFVFEPNDANTWVRVRAMSENFLTVQWRQGALLGATPAQAFFVKIGLGETMTAQDILEGRMIVEVGLAAVRPAEFIILKFAHKMQVS</sequence>
<proteinExistence type="inferred from homology"/>
<dbReference type="Proteomes" id="UP000019140">
    <property type="component" value="Unassembled WGS sequence"/>
</dbReference>
<name>W4M1X2_9BACT</name>
<evidence type="ECO:0000313" key="4">
    <source>
        <dbReference type="Proteomes" id="UP000019140"/>
    </source>
</evidence>
<dbReference type="Pfam" id="PF17482">
    <property type="entry name" value="Phage_sheath_1C"/>
    <property type="match status" value="1"/>
</dbReference>
<comment type="caution">
    <text evidence="3">The sequence shown here is derived from an EMBL/GenBank/DDBJ whole genome shotgun (WGS) entry which is preliminary data.</text>
</comment>
<dbReference type="InterPro" id="IPR052042">
    <property type="entry name" value="Tail_sheath_structural"/>
</dbReference>
<feature type="domain" description="Tail sheath protein C-terminal" evidence="2">
    <location>
        <begin position="568"/>
        <end position="672"/>
    </location>
</feature>
<accession>W4M1X2</accession>
<gene>
    <name evidence="3" type="ORF">ETSY2_29470</name>
</gene>
<protein>
    <recommendedName>
        <fullName evidence="2">Tail sheath protein C-terminal domain-containing protein</fullName>
    </recommendedName>
</protein>
<keyword evidence="4" id="KW-1185">Reference proteome</keyword>
<dbReference type="HOGENOM" id="CLU_009303_2_0_7"/>
<dbReference type="PATRIC" id="fig|1429439.4.peg.5001"/>
<evidence type="ECO:0000313" key="3">
    <source>
        <dbReference type="EMBL" id="ETX04319.1"/>
    </source>
</evidence>
<comment type="similarity">
    <text evidence="1">Belongs to the myoviridae tail sheath protein family.</text>
</comment>
<reference evidence="3 4" key="1">
    <citation type="journal article" date="2014" name="Nature">
        <title>An environmental bacterial taxon with a large and distinct metabolic repertoire.</title>
        <authorList>
            <person name="Wilson M.C."/>
            <person name="Mori T."/>
            <person name="Ruckert C."/>
            <person name="Uria A.R."/>
            <person name="Helf M.J."/>
            <person name="Takada K."/>
            <person name="Gernert C."/>
            <person name="Steffens U.A."/>
            <person name="Heycke N."/>
            <person name="Schmitt S."/>
            <person name="Rinke C."/>
            <person name="Helfrich E.J."/>
            <person name="Brachmann A.O."/>
            <person name="Gurgui C."/>
            <person name="Wakimoto T."/>
            <person name="Kracht M."/>
            <person name="Crusemann M."/>
            <person name="Hentschel U."/>
            <person name="Abe I."/>
            <person name="Matsunaga S."/>
            <person name="Kalinowski J."/>
            <person name="Takeyama H."/>
            <person name="Piel J."/>
        </authorList>
    </citation>
    <scope>NUCLEOTIDE SEQUENCE [LARGE SCALE GENOMIC DNA]</scope>
    <source>
        <strain evidence="4">TSY2</strain>
    </source>
</reference>
<dbReference type="EMBL" id="AZHX01001247">
    <property type="protein sequence ID" value="ETX04319.1"/>
    <property type="molecule type" value="Genomic_DNA"/>
</dbReference>
<organism evidence="3 4">
    <name type="scientific">Candidatus Entotheonella gemina</name>
    <dbReference type="NCBI Taxonomy" id="1429439"/>
    <lineage>
        <taxon>Bacteria</taxon>
        <taxon>Pseudomonadati</taxon>
        <taxon>Nitrospinota/Tectimicrobiota group</taxon>
        <taxon>Candidatus Tectimicrobiota</taxon>
        <taxon>Candidatus Entotheonellia</taxon>
        <taxon>Candidatus Entotheonellales</taxon>
        <taxon>Candidatus Entotheonellaceae</taxon>
        <taxon>Candidatus Entotheonella</taxon>
    </lineage>
</organism>
<dbReference type="PANTHER" id="PTHR35861">
    <property type="match status" value="1"/>
</dbReference>
<dbReference type="Gene3D" id="3.40.50.11780">
    <property type="match status" value="2"/>
</dbReference>